<evidence type="ECO:0000313" key="3">
    <source>
        <dbReference type="Proteomes" id="UP000199360"/>
    </source>
</evidence>
<dbReference type="EMBL" id="FMDM01000016">
    <property type="protein sequence ID" value="SCG76476.1"/>
    <property type="molecule type" value="Genomic_DNA"/>
</dbReference>
<sequence length="61" mass="6847">MLAAIKEFDRLGRDAFLKATGFGRSRAYYLDYQGKLYDSKPITGYAYGLSTGLWDTEDPGD</sequence>
<organism evidence="2 3">
    <name type="scientific">Micromonospora humi</name>
    <dbReference type="NCBI Taxonomy" id="745366"/>
    <lineage>
        <taxon>Bacteria</taxon>
        <taxon>Bacillati</taxon>
        <taxon>Actinomycetota</taxon>
        <taxon>Actinomycetes</taxon>
        <taxon>Micromonosporales</taxon>
        <taxon>Micromonosporaceae</taxon>
        <taxon>Micromonospora</taxon>
    </lineage>
</organism>
<evidence type="ECO:0000313" key="2">
    <source>
        <dbReference type="EMBL" id="SCG76476.1"/>
    </source>
</evidence>
<dbReference type="Pfam" id="PF26345">
    <property type="entry name" value="ScoMcrA_N"/>
    <property type="match status" value="1"/>
</dbReference>
<protein>
    <recommendedName>
        <fullName evidence="1">ScoMcrA-like N-terminal head domain-containing protein</fullName>
    </recommendedName>
</protein>
<evidence type="ECO:0000259" key="1">
    <source>
        <dbReference type="Pfam" id="PF26345"/>
    </source>
</evidence>
<gene>
    <name evidence="2" type="ORF">GA0070213_116131</name>
</gene>
<proteinExistence type="predicted"/>
<keyword evidence="3" id="KW-1185">Reference proteome</keyword>
<dbReference type="AlphaFoldDB" id="A0A1C5K2H3"/>
<name>A0A1C5K2H3_9ACTN</name>
<accession>A0A1C5K2H3</accession>
<dbReference type="Proteomes" id="UP000199360">
    <property type="component" value="Unassembled WGS sequence"/>
</dbReference>
<dbReference type="InterPro" id="IPR058807">
    <property type="entry name" value="ScoMcrA_N"/>
</dbReference>
<reference evidence="3" key="1">
    <citation type="submission" date="2016-06" db="EMBL/GenBank/DDBJ databases">
        <authorList>
            <person name="Varghese N."/>
            <person name="Submissions Spin"/>
        </authorList>
    </citation>
    <scope>NUCLEOTIDE SEQUENCE [LARGE SCALE GENOMIC DNA]</scope>
    <source>
        <strain evidence="3">DSM 45647</strain>
    </source>
</reference>
<feature type="domain" description="ScoMcrA-like N-terminal head" evidence="1">
    <location>
        <begin position="2"/>
        <end position="53"/>
    </location>
</feature>